<accession>A0A538U4T0</accession>
<organism evidence="2 3">
    <name type="scientific">Eiseniibacteriota bacterium</name>
    <dbReference type="NCBI Taxonomy" id="2212470"/>
    <lineage>
        <taxon>Bacteria</taxon>
        <taxon>Candidatus Eiseniibacteriota</taxon>
    </lineage>
</organism>
<sequence>MTHEITEEPMSCARLSLTACLLLTCLHATPAHALFAPYVRVGFGGNRQMMHAVNDAIAADIGWAAAGGVPVSAHPVSPGYGAAVSAGLWIVPFLRVGATYGRQHTRDDYEYRQTGFLYKNDFTFGMRETGLEAAVRLRSLGGFTFGGTAALSRGRADEAFALENVHGTYYENFTSYRERRTYGAFFGFDRTAPNGVAGFIQAGYQWRAMGSMPGTFQISDNGTNSVVDSQTVPVDFSGWSVRAGCGFDLHR</sequence>
<gene>
    <name evidence="2" type="ORF">E6K81_11550</name>
</gene>
<dbReference type="AlphaFoldDB" id="A0A538U4T0"/>
<comment type="caution">
    <text evidence="2">The sequence shown here is derived from an EMBL/GenBank/DDBJ whole genome shotgun (WGS) entry which is preliminary data.</text>
</comment>
<evidence type="ECO:0000313" key="2">
    <source>
        <dbReference type="EMBL" id="TMQ70871.1"/>
    </source>
</evidence>
<name>A0A538U4T0_UNCEI</name>
<proteinExistence type="predicted"/>
<dbReference type="EMBL" id="VBPB01000197">
    <property type="protein sequence ID" value="TMQ70871.1"/>
    <property type="molecule type" value="Genomic_DNA"/>
</dbReference>
<evidence type="ECO:0000256" key="1">
    <source>
        <dbReference type="SAM" id="SignalP"/>
    </source>
</evidence>
<evidence type="ECO:0000313" key="3">
    <source>
        <dbReference type="Proteomes" id="UP000319771"/>
    </source>
</evidence>
<dbReference type="Proteomes" id="UP000319771">
    <property type="component" value="Unassembled WGS sequence"/>
</dbReference>
<feature type="chain" id="PRO_5022091234" description="Outer membrane protein beta-barrel domain-containing protein" evidence="1">
    <location>
        <begin position="34"/>
        <end position="251"/>
    </location>
</feature>
<keyword evidence="1" id="KW-0732">Signal</keyword>
<reference evidence="2 3" key="1">
    <citation type="journal article" date="2019" name="Nat. Microbiol.">
        <title>Mediterranean grassland soil C-N compound turnover is dependent on rainfall and depth, and is mediated by genomically divergent microorganisms.</title>
        <authorList>
            <person name="Diamond S."/>
            <person name="Andeer P.F."/>
            <person name="Li Z."/>
            <person name="Crits-Christoph A."/>
            <person name="Burstein D."/>
            <person name="Anantharaman K."/>
            <person name="Lane K.R."/>
            <person name="Thomas B.C."/>
            <person name="Pan C."/>
            <person name="Northen T.R."/>
            <person name="Banfield J.F."/>
        </authorList>
    </citation>
    <scope>NUCLEOTIDE SEQUENCE [LARGE SCALE GENOMIC DNA]</scope>
    <source>
        <strain evidence="2">WS_11</strain>
    </source>
</reference>
<evidence type="ECO:0008006" key="4">
    <source>
        <dbReference type="Google" id="ProtNLM"/>
    </source>
</evidence>
<protein>
    <recommendedName>
        <fullName evidence="4">Outer membrane protein beta-barrel domain-containing protein</fullName>
    </recommendedName>
</protein>
<feature type="signal peptide" evidence="1">
    <location>
        <begin position="1"/>
        <end position="33"/>
    </location>
</feature>